<sequence length="75" mass="8157">MAIGKLVHITVDLVLLSTALAGIRRATGLKFKPESLTDSKDIQGYVDTYLNIGEKTVDFAAFQMSTSSNYFAKGK</sequence>
<keyword evidence="2" id="KW-1185">Reference proteome</keyword>
<organism evidence="1 2">
    <name type="scientific">Kickxella alabastrina</name>
    <dbReference type="NCBI Taxonomy" id="61397"/>
    <lineage>
        <taxon>Eukaryota</taxon>
        <taxon>Fungi</taxon>
        <taxon>Fungi incertae sedis</taxon>
        <taxon>Zoopagomycota</taxon>
        <taxon>Kickxellomycotina</taxon>
        <taxon>Kickxellomycetes</taxon>
        <taxon>Kickxellales</taxon>
        <taxon>Kickxellaceae</taxon>
        <taxon>Kickxella</taxon>
    </lineage>
</organism>
<dbReference type="EMBL" id="JANBPG010000408">
    <property type="protein sequence ID" value="KAJ1896755.1"/>
    <property type="molecule type" value="Genomic_DNA"/>
</dbReference>
<evidence type="ECO:0000313" key="2">
    <source>
        <dbReference type="Proteomes" id="UP001150581"/>
    </source>
</evidence>
<reference evidence="1" key="1">
    <citation type="submission" date="2022-07" db="EMBL/GenBank/DDBJ databases">
        <title>Phylogenomic reconstructions and comparative analyses of Kickxellomycotina fungi.</title>
        <authorList>
            <person name="Reynolds N.K."/>
            <person name="Stajich J.E."/>
            <person name="Barry K."/>
            <person name="Grigoriev I.V."/>
            <person name="Crous P."/>
            <person name="Smith M.E."/>
        </authorList>
    </citation>
    <scope>NUCLEOTIDE SEQUENCE</scope>
    <source>
        <strain evidence="1">Benny 63K</strain>
    </source>
</reference>
<protein>
    <submittedName>
        <fullName evidence="1">Uncharacterized protein</fullName>
    </submittedName>
</protein>
<comment type="caution">
    <text evidence="1">The sequence shown here is derived from an EMBL/GenBank/DDBJ whole genome shotgun (WGS) entry which is preliminary data.</text>
</comment>
<gene>
    <name evidence="1" type="ORF">LPJ66_003802</name>
</gene>
<name>A0ACC1INZ6_9FUNG</name>
<accession>A0ACC1INZ6</accession>
<proteinExistence type="predicted"/>
<dbReference type="Proteomes" id="UP001150581">
    <property type="component" value="Unassembled WGS sequence"/>
</dbReference>
<evidence type="ECO:0000313" key="1">
    <source>
        <dbReference type="EMBL" id="KAJ1896755.1"/>
    </source>
</evidence>